<reference evidence="1 2" key="1">
    <citation type="submission" date="2009-02" db="EMBL/GenBank/DDBJ databases">
        <title>Sequencing of the draft genome and assembly of Lutiella nitroferrum 2002.</title>
        <authorList>
            <consortium name="US DOE Joint Genome Institute (JGI-PGF)"/>
            <person name="Lucas S."/>
            <person name="Copeland A."/>
            <person name="Lapidus A."/>
            <person name="Glavina del Rio T."/>
            <person name="Tice H."/>
            <person name="Bruce D."/>
            <person name="Goodwin L."/>
            <person name="Pitluck S."/>
            <person name="Larimer F."/>
            <person name="Land M.L."/>
            <person name="Hauser L."/>
            <person name="Coates J.D."/>
        </authorList>
    </citation>
    <scope>NUCLEOTIDE SEQUENCE [LARGE SCALE GENOMIC DNA]</scope>
    <source>
        <strain evidence="1 2">2002</strain>
    </source>
</reference>
<protein>
    <submittedName>
        <fullName evidence="1">Uncharacterized protein</fullName>
    </submittedName>
</protein>
<evidence type="ECO:0000313" key="1">
    <source>
        <dbReference type="EMBL" id="EEG08582.1"/>
    </source>
</evidence>
<dbReference type="AlphaFoldDB" id="B9Z405"/>
<keyword evidence="2" id="KW-1185">Reference proteome</keyword>
<evidence type="ECO:0000313" key="2">
    <source>
        <dbReference type="Proteomes" id="UP000003165"/>
    </source>
</evidence>
<gene>
    <name evidence="1" type="ORF">FuraDRAFT_2090</name>
</gene>
<accession>B9Z405</accession>
<proteinExistence type="predicted"/>
<dbReference type="Proteomes" id="UP000003165">
    <property type="component" value="Unassembled WGS sequence"/>
</dbReference>
<name>B9Z405_9NEIS</name>
<organism evidence="1 2">
    <name type="scientific">Pseudogulbenkiania ferrooxidans 2002</name>
    <dbReference type="NCBI Taxonomy" id="279714"/>
    <lineage>
        <taxon>Bacteria</taxon>
        <taxon>Pseudomonadati</taxon>
        <taxon>Pseudomonadota</taxon>
        <taxon>Betaproteobacteria</taxon>
        <taxon>Neisseriales</taxon>
        <taxon>Chromobacteriaceae</taxon>
        <taxon>Pseudogulbenkiania</taxon>
    </lineage>
</organism>
<comment type="caution">
    <text evidence="1">The sequence shown here is derived from an EMBL/GenBank/DDBJ whole genome shotgun (WGS) entry which is preliminary data.</text>
</comment>
<sequence>MVAVLTSLCVLPYKVNILINLLTNFHECGAAIEGIRHRTMQRKEETT</sequence>
<dbReference type="EMBL" id="ACIS01000005">
    <property type="protein sequence ID" value="EEG08582.1"/>
    <property type="molecule type" value="Genomic_DNA"/>
</dbReference>